<dbReference type="EMBL" id="JAQPOK010000001">
    <property type="protein sequence ID" value="MDJ1177265.1"/>
    <property type="molecule type" value="Genomic_DNA"/>
</dbReference>
<dbReference type="SUPFAM" id="SSF53474">
    <property type="entry name" value="alpha/beta-Hydrolases"/>
    <property type="match status" value="1"/>
</dbReference>
<dbReference type="InterPro" id="IPR029058">
    <property type="entry name" value="AB_hydrolase_fold"/>
</dbReference>
<keyword evidence="2" id="KW-0378">Hydrolase</keyword>
<accession>A0ABT7BDL8</accession>
<evidence type="ECO:0000259" key="1">
    <source>
        <dbReference type="Pfam" id="PF12697"/>
    </source>
</evidence>
<dbReference type="PANTHER" id="PTHR46438">
    <property type="entry name" value="ALPHA/BETA-HYDROLASES SUPERFAMILY PROTEIN"/>
    <property type="match status" value="1"/>
</dbReference>
<proteinExistence type="predicted"/>
<dbReference type="Pfam" id="PF12697">
    <property type="entry name" value="Abhydrolase_6"/>
    <property type="match status" value="1"/>
</dbReference>
<reference evidence="2 3" key="1">
    <citation type="submission" date="2023-01" db="EMBL/GenBank/DDBJ databases">
        <title>Novel diversity within Roseofilum (Cyanobacteria; Desertifilaceae) from marine benthic mats with descriptions of four novel species.</title>
        <authorList>
            <person name="Wang Y."/>
            <person name="Berthold D.E."/>
            <person name="Hu J."/>
            <person name="Lefler F.W."/>
            <person name="Laughinghouse H.D. IV."/>
        </authorList>
    </citation>
    <scope>NUCLEOTIDE SEQUENCE [LARGE SCALE GENOMIC DNA]</scope>
    <source>
        <strain evidence="2 3">BLCC-M91</strain>
    </source>
</reference>
<sequence>MIKHDSISATQYYTWQTYRCAYEVSSPPESDPQATPLLLLHPIGVGLSRRFWDRFITEWRTQGYHQPIYNPDLLGCGESDMPRVAYTPEDWADQLHYFIETVIQKPVILVVQGALFPVAIALTQRQNSDSLLKALVLSGPPAWPIMTKTVPDWQNRLLWNGFDSPLGNAFYRYARRRQFLESFSIRNLFGEPDRVDDEWLDTLKVGAQDPASRHAVFSFLAGFWRRDYQEAISQITQPTLVCVGEKASSISKEGKEEKADQWLTKYLGHLPNGEGKKIPGRNVLPYESTETFVSVVAQKLSHIMSD</sequence>
<dbReference type="Gene3D" id="3.40.50.1820">
    <property type="entry name" value="alpha/beta hydrolase"/>
    <property type="match status" value="1"/>
</dbReference>
<dbReference type="InterPro" id="IPR000073">
    <property type="entry name" value="AB_hydrolase_1"/>
</dbReference>
<keyword evidence="3" id="KW-1185">Reference proteome</keyword>
<dbReference type="RefSeq" id="WP_283760593.1">
    <property type="nucleotide sequence ID" value="NZ_JAQPOK010000001.1"/>
</dbReference>
<feature type="domain" description="AB hydrolase-1" evidence="1">
    <location>
        <begin position="37"/>
        <end position="287"/>
    </location>
</feature>
<evidence type="ECO:0000313" key="3">
    <source>
        <dbReference type="Proteomes" id="UP001231370"/>
    </source>
</evidence>
<comment type="caution">
    <text evidence="2">The sequence shown here is derived from an EMBL/GenBank/DDBJ whole genome shotgun (WGS) entry which is preliminary data.</text>
</comment>
<dbReference type="GO" id="GO:0016787">
    <property type="term" value="F:hydrolase activity"/>
    <property type="evidence" value="ECO:0007669"/>
    <property type="project" value="UniProtKB-KW"/>
</dbReference>
<dbReference type="Proteomes" id="UP001231370">
    <property type="component" value="Unassembled WGS sequence"/>
</dbReference>
<dbReference type="PANTHER" id="PTHR46438:SF2">
    <property type="entry name" value="ALPHA_BETA-HYDROLASES SUPERFAMILY PROTEIN"/>
    <property type="match status" value="1"/>
</dbReference>
<gene>
    <name evidence="2" type="ORF">PJF56_00135</name>
</gene>
<organism evidence="2 3">
    <name type="scientific">Roseofilum halophilum BLCC-M91</name>
    <dbReference type="NCBI Taxonomy" id="3022259"/>
    <lineage>
        <taxon>Bacteria</taxon>
        <taxon>Bacillati</taxon>
        <taxon>Cyanobacteriota</taxon>
        <taxon>Cyanophyceae</taxon>
        <taxon>Desertifilales</taxon>
        <taxon>Desertifilaceae</taxon>
        <taxon>Roseofilum</taxon>
        <taxon>Roseofilum halophilum</taxon>
    </lineage>
</organism>
<protein>
    <submittedName>
        <fullName evidence="2">Alpha/beta fold hydrolase</fullName>
    </submittedName>
</protein>
<name>A0ABT7BDL8_9CYAN</name>
<evidence type="ECO:0000313" key="2">
    <source>
        <dbReference type="EMBL" id="MDJ1177265.1"/>
    </source>
</evidence>